<dbReference type="AlphaFoldDB" id="A0A3D9LKT3"/>
<proteinExistence type="predicted"/>
<evidence type="ECO:0000313" key="1">
    <source>
        <dbReference type="EMBL" id="REE07865.1"/>
    </source>
</evidence>
<sequence length="95" mass="11586">MKKTKTKVEKTKYTHKDEWHQIPSSKKKLVLLVLMYFNEAGNREDAIKLIRNRWVRKIYPLPRPNHNNYNSKKAIRSQYWRKLNSIIDEYIIEVV</sequence>
<dbReference type="EMBL" id="QREI01000010">
    <property type="protein sequence ID" value="REE07865.1"/>
    <property type="molecule type" value="Genomic_DNA"/>
</dbReference>
<name>A0A3D9LKT3_9FLAO</name>
<organism evidence="1 2">
    <name type="scientific">Winogradskyella pacifica</name>
    <dbReference type="NCBI Taxonomy" id="664642"/>
    <lineage>
        <taxon>Bacteria</taxon>
        <taxon>Pseudomonadati</taxon>
        <taxon>Bacteroidota</taxon>
        <taxon>Flavobacteriia</taxon>
        <taxon>Flavobacteriales</taxon>
        <taxon>Flavobacteriaceae</taxon>
        <taxon>Winogradskyella</taxon>
    </lineage>
</organism>
<gene>
    <name evidence="1" type="ORF">DFQ09_11059</name>
</gene>
<protein>
    <submittedName>
        <fullName evidence="1">Uncharacterized protein</fullName>
    </submittedName>
</protein>
<comment type="caution">
    <text evidence="1">The sequence shown here is derived from an EMBL/GenBank/DDBJ whole genome shotgun (WGS) entry which is preliminary data.</text>
</comment>
<dbReference type="Proteomes" id="UP000256919">
    <property type="component" value="Unassembled WGS sequence"/>
</dbReference>
<dbReference type="RefSeq" id="WP_115812519.1">
    <property type="nucleotide sequence ID" value="NZ_QREI01000010.1"/>
</dbReference>
<reference evidence="1 2" key="1">
    <citation type="submission" date="2018-07" db="EMBL/GenBank/DDBJ databases">
        <title>Genomic Encyclopedia of Type Strains, Phase III (KMG-III): the genomes of soil and plant-associated and newly described type strains.</title>
        <authorList>
            <person name="Whitman W."/>
        </authorList>
    </citation>
    <scope>NUCLEOTIDE SEQUENCE [LARGE SCALE GENOMIC DNA]</scope>
    <source>
        <strain evidence="1 2">CECT 7948</strain>
    </source>
</reference>
<dbReference type="OrthoDB" id="9908584at2"/>
<accession>A0A3D9LKT3</accession>
<evidence type="ECO:0000313" key="2">
    <source>
        <dbReference type="Proteomes" id="UP000256919"/>
    </source>
</evidence>
<keyword evidence="2" id="KW-1185">Reference proteome</keyword>